<gene>
    <name evidence="1" type="primary">52</name>
    <name evidence="1" type="ORF">SEA_GARDENSTATE_52</name>
</gene>
<dbReference type="EMBL" id="MT952845">
    <property type="protein sequence ID" value="QOI66964.1"/>
    <property type="molecule type" value="Genomic_DNA"/>
</dbReference>
<accession>A0A7L8ZEB7</accession>
<keyword evidence="2" id="KW-1185">Reference proteome</keyword>
<name>A0A7L8ZEB7_9CAUD</name>
<sequence>MPTDRTTYTVIQRTDLSVYVTTLSAYTPGGSIRALQIVGTRAYALDFDTSTLPGAIEALPFEPAKDAVYRHIYSLAA</sequence>
<dbReference type="Proteomes" id="UP000593999">
    <property type="component" value="Segment"/>
</dbReference>
<evidence type="ECO:0000313" key="1">
    <source>
        <dbReference type="EMBL" id="QOI66964.1"/>
    </source>
</evidence>
<protein>
    <submittedName>
        <fullName evidence="1">Uncharacterized protein</fullName>
    </submittedName>
</protein>
<evidence type="ECO:0000313" key="2">
    <source>
        <dbReference type="Proteomes" id="UP000593999"/>
    </source>
</evidence>
<reference evidence="1 2" key="1">
    <citation type="submission" date="2020-08" db="EMBL/GenBank/DDBJ databases">
        <authorList>
            <person name="Onisko P.M."/>
            <person name="Abbud L.A."/>
            <person name="Collins-Miller C."/>
            <person name="Crosslin K."/>
            <person name="Dasari S."/>
            <person name="Friend S.M."/>
            <person name="Gaykema M.A."/>
            <person name="Lambert A.M."/>
            <person name="Moran E.R."/>
            <person name="Watts A.R."/>
            <person name="Zirkle L.M."/>
            <person name="Bauer P.J."/>
            <person name="Temple L."/>
            <person name="Washington J.M."/>
            <person name="Garlena R.A."/>
            <person name="Russell D.A."/>
            <person name="Pope W.H."/>
            <person name="Jacobs-Sera D."/>
            <person name="Hatfull G.F."/>
        </authorList>
    </citation>
    <scope>NUCLEOTIDE SEQUENCE [LARGE SCALE GENOMIC DNA]</scope>
</reference>
<organism evidence="1 2">
    <name type="scientific">Microbacterium phage GardenState</name>
    <dbReference type="NCBI Taxonomy" id="2776841"/>
    <lineage>
        <taxon>Viruses</taxon>
        <taxon>Duplodnaviria</taxon>
        <taxon>Heunggongvirae</taxon>
        <taxon>Uroviricota</taxon>
        <taxon>Caudoviricetes</taxon>
        <taxon>Casidaviridae</taxon>
        <taxon>Gardenstatevirus</taxon>
        <taxon>Gardenstatevirus gardenstate</taxon>
    </lineage>
</organism>
<proteinExistence type="predicted"/>